<comment type="caution">
    <text evidence="1">The sequence shown here is derived from an EMBL/GenBank/DDBJ whole genome shotgun (WGS) entry which is preliminary data.</text>
</comment>
<keyword evidence="2" id="KW-1185">Reference proteome</keyword>
<sequence>MEGRREEVGRERVVRQVITRVRCPMVLMKGSRVNHRFLFFCINTSGTPCLSLEDYYHLSESVDPELLEQAAAGL</sequence>
<dbReference type="Proteomes" id="UP001346149">
    <property type="component" value="Unassembled WGS sequence"/>
</dbReference>
<proteinExistence type="predicted"/>
<dbReference type="EMBL" id="JAXQNO010000008">
    <property type="protein sequence ID" value="KAK4793322.1"/>
    <property type="molecule type" value="Genomic_DNA"/>
</dbReference>
<dbReference type="AlphaFoldDB" id="A0AAN7R863"/>
<evidence type="ECO:0000313" key="1">
    <source>
        <dbReference type="EMBL" id="KAK4793322.1"/>
    </source>
</evidence>
<evidence type="ECO:0000313" key="2">
    <source>
        <dbReference type="Proteomes" id="UP001346149"/>
    </source>
</evidence>
<organism evidence="1 2">
    <name type="scientific">Trapa natans</name>
    <name type="common">Water chestnut</name>
    <dbReference type="NCBI Taxonomy" id="22666"/>
    <lineage>
        <taxon>Eukaryota</taxon>
        <taxon>Viridiplantae</taxon>
        <taxon>Streptophyta</taxon>
        <taxon>Embryophyta</taxon>
        <taxon>Tracheophyta</taxon>
        <taxon>Spermatophyta</taxon>
        <taxon>Magnoliopsida</taxon>
        <taxon>eudicotyledons</taxon>
        <taxon>Gunneridae</taxon>
        <taxon>Pentapetalae</taxon>
        <taxon>rosids</taxon>
        <taxon>malvids</taxon>
        <taxon>Myrtales</taxon>
        <taxon>Lythraceae</taxon>
        <taxon>Trapa</taxon>
    </lineage>
</organism>
<gene>
    <name evidence="1" type="ORF">SAY86_023757</name>
</gene>
<accession>A0AAN7R863</accession>
<name>A0AAN7R863_TRANT</name>
<reference evidence="1 2" key="1">
    <citation type="journal article" date="2023" name="Hortic Res">
        <title>Pangenome of water caltrop reveals structural variations and asymmetric subgenome divergence after allopolyploidization.</title>
        <authorList>
            <person name="Zhang X."/>
            <person name="Chen Y."/>
            <person name="Wang L."/>
            <person name="Yuan Y."/>
            <person name="Fang M."/>
            <person name="Shi L."/>
            <person name="Lu R."/>
            <person name="Comes H.P."/>
            <person name="Ma Y."/>
            <person name="Chen Y."/>
            <person name="Huang G."/>
            <person name="Zhou Y."/>
            <person name="Zheng Z."/>
            <person name="Qiu Y."/>
        </authorList>
    </citation>
    <scope>NUCLEOTIDE SEQUENCE [LARGE SCALE GENOMIC DNA]</scope>
    <source>
        <strain evidence="1">F231</strain>
    </source>
</reference>
<protein>
    <submittedName>
        <fullName evidence="1">Uncharacterized protein</fullName>
    </submittedName>
</protein>